<name>A0A517MCH2_9BACT</name>
<dbReference type="InterPro" id="IPR029035">
    <property type="entry name" value="DHS-like_NAD/FAD-binding_dom"/>
</dbReference>
<reference evidence="1 2" key="1">
    <citation type="submission" date="2019-02" db="EMBL/GenBank/DDBJ databases">
        <title>Deep-cultivation of Planctomycetes and their phenomic and genomic characterization uncovers novel biology.</title>
        <authorList>
            <person name="Wiegand S."/>
            <person name="Jogler M."/>
            <person name="Boedeker C."/>
            <person name="Pinto D."/>
            <person name="Vollmers J."/>
            <person name="Rivas-Marin E."/>
            <person name="Kohn T."/>
            <person name="Peeters S.H."/>
            <person name="Heuer A."/>
            <person name="Rast P."/>
            <person name="Oberbeckmann S."/>
            <person name="Bunk B."/>
            <person name="Jeske O."/>
            <person name="Meyerdierks A."/>
            <person name="Storesund J.E."/>
            <person name="Kallscheuer N."/>
            <person name="Luecker S."/>
            <person name="Lage O.M."/>
            <person name="Pohl T."/>
            <person name="Merkel B.J."/>
            <person name="Hornburger P."/>
            <person name="Mueller R.-W."/>
            <person name="Bruemmer F."/>
            <person name="Labrenz M."/>
            <person name="Spormann A.M."/>
            <person name="Op den Camp H."/>
            <person name="Overmann J."/>
            <person name="Amann R."/>
            <person name="Jetten M.S.M."/>
            <person name="Mascher T."/>
            <person name="Medema M.H."/>
            <person name="Devos D.P."/>
            <person name="Kaster A.-K."/>
            <person name="Ovreas L."/>
            <person name="Rohde M."/>
            <person name="Galperin M.Y."/>
            <person name="Jogler C."/>
        </authorList>
    </citation>
    <scope>NUCLEOTIDE SEQUENCE [LARGE SCALE GENOMIC DNA]</scope>
    <source>
        <strain evidence="1 2">FF011L</strain>
    </source>
</reference>
<sequence>MELENGTSDVLQQLDNLLSSSNQSWLFGAGTSIDSGIPLMRALTDRVIARANEAPDGQALAGIQEELDPHCHIEHILSHIADRRAIAERCKNKQVQFGKAKFDLTTLEEFHRRLLCSIAETVRWGYIAYNGEDRPERVGTSHAPIVTIDNQTAFVRAVFNHRQTNVDKRRKPVRIFTTNYDTLIEDALAMECISYWDGFEGGAIGFRSLRFGDDEPVSGIRAQVIKLHGSIDWHLGSDGRVWRVRDSDVYPEKTSRVLIYPQSTKYVATQRDPFASQFDLLRRSLNSTKENVFAICGYSFGDEHINQEIQLAMERRENKTTILAFASKMSGVLNDWANSTWCKRLYVITEKGIFVGGNGPFAQPLKEQTLGWWKLDGVTRLLQSGPEACV</sequence>
<dbReference type="Pfam" id="PF13289">
    <property type="entry name" value="SIR2_2"/>
    <property type="match status" value="1"/>
</dbReference>
<evidence type="ECO:0000313" key="1">
    <source>
        <dbReference type="EMBL" id="QDS92467.1"/>
    </source>
</evidence>
<dbReference type="EMBL" id="CP036262">
    <property type="protein sequence ID" value="QDS92467.1"/>
    <property type="molecule type" value="Genomic_DNA"/>
</dbReference>
<dbReference type="Proteomes" id="UP000320672">
    <property type="component" value="Chromosome"/>
</dbReference>
<keyword evidence="2" id="KW-1185">Reference proteome</keyword>
<gene>
    <name evidence="1" type="ORF">FF011L_12100</name>
</gene>
<dbReference type="OrthoDB" id="9808492at2"/>
<proteinExistence type="predicted"/>
<dbReference type="SUPFAM" id="SSF52467">
    <property type="entry name" value="DHS-like NAD/FAD-binding domain"/>
    <property type="match status" value="1"/>
</dbReference>
<dbReference type="RefSeq" id="WP_145350717.1">
    <property type="nucleotide sequence ID" value="NZ_CP036262.1"/>
</dbReference>
<dbReference type="Gene3D" id="3.40.50.1220">
    <property type="entry name" value="TPP-binding domain"/>
    <property type="match status" value="1"/>
</dbReference>
<dbReference type="KEGG" id="rml:FF011L_12100"/>
<protein>
    <submittedName>
        <fullName evidence="1">Uncharacterized protein</fullName>
    </submittedName>
</protein>
<evidence type="ECO:0000313" key="2">
    <source>
        <dbReference type="Proteomes" id="UP000320672"/>
    </source>
</evidence>
<dbReference type="AlphaFoldDB" id="A0A517MCH2"/>
<organism evidence="1 2">
    <name type="scientific">Roseimaritima multifibrata</name>
    <dbReference type="NCBI Taxonomy" id="1930274"/>
    <lineage>
        <taxon>Bacteria</taxon>
        <taxon>Pseudomonadati</taxon>
        <taxon>Planctomycetota</taxon>
        <taxon>Planctomycetia</taxon>
        <taxon>Pirellulales</taxon>
        <taxon>Pirellulaceae</taxon>
        <taxon>Roseimaritima</taxon>
    </lineage>
</organism>
<accession>A0A517MCH2</accession>